<keyword evidence="1" id="KW-1133">Transmembrane helix</keyword>
<keyword evidence="1" id="KW-0812">Transmembrane</keyword>
<accession>A0AAD2JIZ3</accession>
<dbReference type="Proteomes" id="UP001295423">
    <property type="component" value="Unassembled WGS sequence"/>
</dbReference>
<feature type="transmembrane region" description="Helical" evidence="1">
    <location>
        <begin position="53"/>
        <end position="76"/>
    </location>
</feature>
<sequence length="143" mass="15781">MPANRQAWKCKEQNVVATIPYRRSAFQLTRIASQLQLSNNNNNNNNDDEEKGIPFLASALGITILLATWPLLLTLLRDVNNPTDGFDVDMFMTLKGMIDGSNSNGNVDMSMLTDENYQSIVQLPALSPAEQLVGAFFGPPPPR</sequence>
<keyword evidence="3" id="KW-1185">Reference proteome</keyword>
<evidence type="ECO:0000313" key="2">
    <source>
        <dbReference type="EMBL" id="CAJ1954727.1"/>
    </source>
</evidence>
<gene>
    <name evidence="2" type="ORF">CYCCA115_LOCUS15319</name>
</gene>
<evidence type="ECO:0000256" key="1">
    <source>
        <dbReference type="SAM" id="Phobius"/>
    </source>
</evidence>
<evidence type="ECO:0000313" key="3">
    <source>
        <dbReference type="Proteomes" id="UP001295423"/>
    </source>
</evidence>
<comment type="caution">
    <text evidence="2">The sequence shown here is derived from an EMBL/GenBank/DDBJ whole genome shotgun (WGS) entry which is preliminary data.</text>
</comment>
<name>A0AAD2JIZ3_9STRA</name>
<reference evidence="2" key="1">
    <citation type="submission" date="2023-08" db="EMBL/GenBank/DDBJ databases">
        <authorList>
            <person name="Audoor S."/>
            <person name="Bilcke G."/>
        </authorList>
    </citation>
    <scope>NUCLEOTIDE SEQUENCE</scope>
</reference>
<organism evidence="2 3">
    <name type="scientific">Cylindrotheca closterium</name>
    <dbReference type="NCBI Taxonomy" id="2856"/>
    <lineage>
        <taxon>Eukaryota</taxon>
        <taxon>Sar</taxon>
        <taxon>Stramenopiles</taxon>
        <taxon>Ochrophyta</taxon>
        <taxon>Bacillariophyta</taxon>
        <taxon>Bacillariophyceae</taxon>
        <taxon>Bacillariophycidae</taxon>
        <taxon>Bacillariales</taxon>
        <taxon>Bacillariaceae</taxon>
        <taxon>Cylindrotheca</taxon>
    </lineage>
</organism>
<dbReference type="AlphaFoldDB" id="A0AAD2JIZ3"/>
<proteinExistence type="predicted"/>
<dbReference type="EMBL" id="CAKOGP040001869">
    <property type="protein sequence ID" value="CAJ1954727.1"/>
    <property type="molecule type" value="Genomic_DNA"/>
</dbReference>
<keyword evidence="1" id="KW-0472">Membrane</keyword>
<protein>
    <submittedName>
        <fullName evidence="2">Uncharacterized protein</fullName>
    </submittedName>
</protein>